<dbReference type="InterPro" id="IPR044946">
    <property type="entry name" value="Restrct_endonuc_typeI_TRD_sf"/>
</dbReference>
<dbReference type="Gene3D" id="3.90.220.20">
    <property type="entry name" value="DNA methylase specificity domains"/>
    <property type="match status" value="2"/>
</dbReference>
<keyword evidence="2" id="KW-0680">Restriction system</keyword>
<evidence type="ECO:0000313" key="7">
    <source>
        <dbReference type="Proteomes" id="UP000199242"/>
    </source>
</evidence>
<dbReference type="Proteomes" id="UP000199242">
    <property type="component" value="Unassembled WGS sequence"/>
</dbReference>
<feature type="domain" description="Type I restriction modification DNA specificity" evidence="5">
    <location>
        <begin position="240"/>
        <end position="415"/>
    </location>
</feature>
<evidence type="ECO:0000256" key="2">
    <source>
        <dbReference type="ARBA" id="ARBA00022747"/>
    </source>
</evidence>
<dbReference type="Pfam" id="PF01420">
    <property type="entry name" value="Methylase_S"/>
    <property type="match status" value="1"/>
</dbReference>
<gene>
    <name evidence="6" type="ORF">SAMN05216273_1239</name>
</gene>
<keyword evidence="4" id="KW-0175">Coiled coil</keyword>
<evidence type="ECO:0000256" key="4">
    <source>
        <dbReference type="SAM" id="Coils"/>
    </source>
</evidence>
<reference evidence="6 7" key="1">
    <citation type="submission" date="2016-10" db="EMBL/GenBank/DDBJ databases">
        <authorList>
            <person name="Varghese N."/>
            <person name="Submissions S."/>
        </authorList>
    </citation>
    <scope>NUCLEOTIDE SEQUENCE [LARGE SCALE GENOMIC DNA]</scope>
    <source>
        <strain evidence="6 7">CGMCC 1.10941</strain>
    </source>
</reference>
<dbReference type="RefSeq" id="WP_228400661.1">
    <property type="nucleotide sequence ID" value="NZ_FNHD01000023.1"/>
</dbReference>
<sequence length="660" mass="76058">MEFKKYTLGDLIDNFSIRAKNIGGSKGLEFLGVSNEDGITKSKYAAEEKSEDYKIIEQGCFAYNPYRINVGSIAYMSENYKGLISPAYVIFKTKPESIDDRLLLKFLKSAEGIRQIKLHARGSVRQALRFEDLCKIEIFLPTFTEQKILLDKIEGVNFDSSVILNELNIQLNYISQLRQAFLREAMQGKLVSNETSDGKTGADLLQEIQAEKEKLIKEKKIKKSKPLPPIFEDEIPFEIPKNWAWCRVDDISSKIGSGSTPKGSNYSLDGYPFFRSQNIHNYGLVYDDIKFIDEETHQRMNGTTVYDNDLLLNITGGSLGRCALVPDDFEEGNVSQHVCIIRGIKIIPKFYHYLVLSPYFQSLIFKSTTGAGREGLPKYNLEQFIIGVPPLEIQNRIVSKLNELMKHCDDLEKSVQESQNYNEQLLQQVLREALEGKNEVENENLKLVAEESPIYSIQNTINKNCDTVNMAILAGYIIKKLSTQNSKDFGRVKLQKMLHLVEYHCQLSSELKYQKNVAGPHAWELEHVIEPKLKSLRFFEIKKDKFGATSKVTYTPLSASNELTSLFNREFKDQAESINNLLDKFQDKNWEFCERISTMYAVWNNRLIRKELFTDEILKQDFLAWDDKKKRFIDVLDHTLEWIRKEKIEPVGFGDYIDKK</sequence>
<dbReference type="EMBL" id="FNHD01000023">
    <property type="protein sequence ID" value="SDM32940.1"/>
    <property type="molecule type" value="Genomic_DNA"/>
</dbReference>
<dbReference type="CDD" id="cd17256">
    <property type="entry name" value="RMtype1_S_EcoJA65PI-TRD1-CR1_like"/>
    <property type="match status" value="1"/>
</dbReference>
<accession>A0ABY0R2K7</accession>
<protein>
    <submittedName>
        <fullName evidence="6">Type I restriction enzyme, S subunit</fullName>
    </submittedName>
</protein>
<dbReference type="InterPro" id="IPR000055">
    <property type="entry name" value="Restrct_endonuc_typeI_TRD"/>
</dbReference>
<keyword evidence="7" id="KW-1185">Reference proteome</keyword>
<dbReference type="PANTHER" id="PTHR43140:SF1">
    <property type="entry name" value="TYPE I RESTRICTION ENZYME ECOKI SPECIFICITY SUBUNIT"/>
    <property type="match status" value="1"/>
</dbReference>
<proteinExistence type="inferred from homology"/>
<evidence type="ECO:0000256" key="1">
    <source>
        <dbReference type="ARBA" id="ARBA00010923"/>
    </source>
</evidence>
<keyword evidence="3" id="KW-0238">DNA-binding</keyword>
<evidence type="ECO:0000256" key="3">
    <source>
        <dbReference type="ARBA" id="ARBA00023125"/>
    </source>
</evidence>
<dbReference type="PANTHER" id="PTHR43140">
    <property type="entry name" value="TYPE-1 RESTRICTION ENZYME ECOKI SPECIFICITY PROTEIN"/>
    <property type="match status" value="1"/>
</dbReference>
<evidence type="ECO:0000259" key="5">
    <source>
        <dbReference type="Pfam" id="PF01420"/>
    </source>
</evidence>
<name>A0ABY0R2K7_9FLAO</name>
<dbReference type="InterPro" id="IPR051212">
    <property type="entry name" value="Type-I_RE_S_subunit"/>
</dbReference>
<organism evidence="6 7">
    <name type="scientific">Chryseobacterium taihuense</name>
    <dbReference type="NCBI Taxonomy" id="1141221"/>
    <lineage>
        <taxon>Bacteria</taxon>
        <taxon>Pseudomonadati</taxon>
        <taxon>Bacteroidota</taxon>
        <taxon>Flavobacteriia</taxon>
        <taxon>Flavobacteriales</taxon>
        <taxon>Weeksellaceae</taxon>
        <taxon>Chryseobacterium group</taxon>
        <taxon>Chryseobacterium</taxon>
    </lineage>
</organism>
<dbReference type="SUPFAM" id="SSF116734">
    <property type="entry name" value="DNA methylase specificity domain"/>
    <property type="match status" value="2"/>
</dbReference>
<comment type="caution">
    <text evidence="6">The sequence shown here is derived from an EMBL/GenBank/DDBJ whole genome shotgun (WGS) entry which is preliminary data.</text>
</comment>
<evidence type="ECO:0000313" key="6">
    <source>
        <dbReference type="EMBL" id="SDM32940.1"/>
    </source>
</evidence>
<comment type="similarity">
    <text evidence="1">Belongs to the type-I restriction system S methylase family.</text>
</comment>
<feature type="coiled-coil region" evidence="4">
    <location>
        <begin position="401"/>
        <end position="451"/>
    </location>
</feature>